<evidence type="ECO:0000313" key="3">
    <source>
        <dbReference type="Proteomes" id="UP000007842"/>
    </source>
</evidence>
<accession>F8JV54</accession>
<dbReference type="InterPro" id="IPR007055">
    <property type="entry name" value="BON_dom"/>
</dbReference>
<dbReference type="AlphaFoldDB" id="F8JV54"/>
<accession>G8WW42</accession>
<sequence>MTGADTTEYRVARLRERLAADPTAELGVRAEARGDGVLLTGTVPTAGCREEILRVAREELGDVPLRSDLVLADATAPDHPEDLA</sequence>
<evidence type="ECO:0000313" key="2">
    <source>
        <dbReference type="EMBL" id="AEW93135.1"/>
    </source>
</evidence>
<dbReference type="KEGG" id="scy:SCATT_07640"/>
<dbReference type="STRING" id="1003195.SCATT_07640"/>
<keyword evidence="3" id="KW-1185">Reference proteome</keyword>
<dbReference type="Proteomes" id="UP000007842">
    <property type="component" value="Chromosome"/>
</dbReference>
<proteinExistence type="predicted"/>
<dbReference type="EMBL" id="CP003219">
    <property type="protein sequence ID" value="AEW93135.1"/>
    <property type="molecule type" value="Genomic_DNA"/>
</dbReference>
<evidence type="ECO:0000259" key="1">
    <source>
        <dbReference type="Pfam" id="PF04972"/>
    </source>
</evidence>
<dbReference type="HOGENOM" id="CLU_184565_0_0_11"/>
<name>F8JV54_STREN</name>
<dbReference type="Pfam" id="PF04972">
    <property type="entry name" value="BON"/>
    <property type="match status" value="1"/>
</dbReference>
<gene>
    <name evidence="2" type="ordered locus">SCATT_07640</name>
</gene>
<organism evidence="2 3">
    <name type="scientific">Streptantibioticus cattleyicolor (strain ATCC 35852 / DSM 46488 / JCM 4925 / NBRC 14057 / NRRL 8057)</name>
    <name type="common">Streptomyces cattleya</name>
    <dbReference type="NCBI Taxonomy" id="1003195"/>
    <lineage>
        <taxon>Bacteria</taxon>
        <taxon>Bacillati</taxon>
        <taxon>Actinomycetota</taxon>
        <taxon>Actinomycetes</taxon>
        <taxon>Kitasatosporales</taxon>
        <taxon>Streptomycetaceae</taxon>
        <taxon>Streptantibioticus</taxon>
    </lineage>
</organism>
<dbReference type="KEGG" id="sct:SCAT_0762"/>
<feature type="domain" description="BON" evidence="1">
    <location>
        <begin position="12"/>
        <end position="62"/>
    </location>
</feature>
<dbReference type="OrthoDB" id="4322570at2"/>
<dbReference type="PATRIC" id="fig|1003195.11.peg.2360"/>
<dbReference type="RefSeq" id="WP_014141532.1">
    <property type="nucleotide sequence ID" value="NC_016111.1"/>
</dbReference>
<protein>
    <recommendedName>
        <fullName evidence="1">BON domain-containing protein</fullName>
    </recommendedName>
</protein>
<reference evidence="3" key="1">
    <citation type="submission" date="2011-12" db="EMBL/GenBank/DDBJ databases">
        <title>Complete genome sequence of Streptomyces cattleya strain DSM 46488.</title>
        <authorList>
            <person name="Ou H.-Y."/>
            <person name="Li P."/>
            <person name="Zhao C."/>
            <person name="O'Hagan D."/>
            <person name="Deng Z."/>
        </authorList>
    </citation>
    <scope>NUCLEOTIDE SEQUENCE [LARGE SCALE GENOMIC DNA]</scope>
    <source>
        <strain evidence="3">ATCC 35852 / DSM 46488 / JCM 4925 / NBRC 14057 / NRRL 8057</strain>
    </source>
</reference>
<dbReference type="eggNOG" id="ENOG5033D4C">
    <property type="taxonomic scope" value="Bacteria"/>
</dbReference>